<evidence type="ECO:0000313" key="1">
    <source>
        <dbReference type="EMBL" id="KVX03346.1"/>
    </source>
</evidence>
<name>A0A106C350_SHEFR</name>
<dbReference type="Proteomes" id="UP000055702">
    <property type="component" value="Unassembled WGS sequence"/>
</dbReference>
<dbReference type="Pfam" id="PF11869">
    <property type="entry name" value="DUF3389"/>
    <property type="match status" value="1"/>
</dbReference>
<accession>A0A106C350</accession>
<comment type="caution">
    <text evidence="1">The sequence shown here is derived from an EMBL/GenBank/DDBJ whole genome shotgun (WGS) entry which is preliminary data.</text>
</comment>
<dbReference type="EMBL" id="LRDC01000001">
    <property type="protein sequence ID" value="KVX03346.1"/>
    <property type="molecule type" value="Genomic_DNA"/>
</dbReference>
<sequence>MVIDFSLGKIIVTVHEIQCRFHDSQLVLAASVDDISCFHQGLVIVADAGTVRWSLKLDNPAQLEALLNHTGIHAQ</sequence>
<reference evidence="1 2" key="1">
    <citation type="submission" date="2016-01" db="EMBL/GenBank/DDBJ databases">
        <title>Draft genome of the antarctic isolate Shewanella frigidimarina Ag06-30.</title>
        <authorList>
            <person name="Parmeciano Di Noto G."/>
            <person name="Vazquez S."/>
            <person name="Mac Cormack W."/>
            <person name="Iriarte A."/>
            <person name="Quiroga C."/>
        </authorList>
    </citation>
    <scope>NUCLEOTIDE SEQUENCE [LARGE SCALE GENOMIC DNA]</scope>
    <source>
        <strain evidence="1 2">Ag06-30</strain>
    </source>
</reference>
<gene>
    <name evidence="1" type="ORF">AWJ07_01910</name>
</gene>
<proteinExistence type="predicted"/>
<organism evidence="1">
    <name type="scientific">Shewanella frigidimarina</name>
    <dbReference type="NCBI Taxonomy" id="56812"/>
    <lineage>
        <taxon>Bacteria</taxon>
        <taxon>Pseudomonadati</taxon>
        <taxon>Pseudomonadota</taxon>
        <taxon>Gammaproteobacteria</taxon>
        <taxon>Alteromonadales</taxon>
        <taxon>Shewanellaceae</taxon>
        <taxon>Shewanella</taxon>
    </lineage>
</organism>
<dbReference type="InterPro" id="IPR021811">
    <property type="entry name" value="DUF3389"/>
</dbReference>
<evidence type="ECO:0000313" key="2">
    <source>
        <dbReference type="Proteomes" id="UP000055702"/>
    </source>
</evidence>
<evidence type="ECO:0008006" key="3">
    <source>
        <dbReference type="Google" id="ProtNLM"/>
    </source>
</evidence>
<protein>
    <recommendedName>
        <fullName evidence="3">PTS sugar transporter subunit IIA</fullName>
    </recommendedName>
</protein>
<dbReference type="RefSeq" id="WP_059743945.1">
    <property type="nucleotide sequence ID" value="NZ_JBOZOX010000001.1"/>
</dbReference>
<dbReference type="AlphaFoldDB" id="A0A106C350"/>